<organism evidence="6">
    <name type="scientific">Oryza sativa subsp. japonica</name>
    <name type="common">Rice</name>
    <dbReference type="NCBI Taxonomy" id="39947"/>
    <lineage>
        <taxon>Eukaryota</taxon>
        <taxon>Viridiplantae</taxon>
        <taxon>Streptophyta</taxon>
        <taxon>Embryophyta</taxon>
        <taxon>Tracheophyta</taxon>
        <taxon>Spermatophyta</taxon>
        <taxon>Magnoliopsida</taxon>
        <taxon>Liliopsida</taxon>
        <taxon>Poales</taxon>
        <taxon>Poaceae</taxon>
        <taxon>BOP clade</taxon>
        <taxon>Oryzoideae</taxon>
        <taxon>Oryzeae</taxon>
        <taxon>Oryzinae</taxon>
        <taxon>Oryza</taxon>
        <taxon>Oryza sativa</taxon>
    </lineage>
</organism>
<evidence type="ECO:0000313" key="6">
    <source>
        <dbReference type="EMBL" id="EAZ21909.1"/>
    </source>
</evidence>
<dbReference type="InterPro" id="IPR036574">
    <property type="entry name" value="Scorpion_toxin-like_sf"/>
</dbReference>
<accession>Q6H6Z5</accession>
<dbReference type="PRINTS" id="PR00288">
    <property type="entry name" value="PUROTHIONIN"/>
</dbReference>
<reference evidence="6" key="3">
    <citation type="journal article" date="2005" name="PLoS Biol.">
        <title>The genomes of Oryza sativa: a history of duplications.</title>
        <authorList>
            <person name="Yu J."/>
            <person name="Wang J."/>
            <person name="Lin W."/>
            <person name="Li S."/>
            <person name="Li H."/>
            <person name="Zhou J."/>
            <person name="Ni P."/>
            <person name="Dong W."/>
            <person name="Hu S."/>
            <person name="Zeng C."/>
            <person name="Zhang J."/>
            <person name="Zhang Y."/>
            <person name="Li R."/>
            <person name="Xu Z."/>
            <person name="Li S."/>
            <person name="Li X."/>
            <person name="Zheng H."/>
            <person name="Cong L."/>
            <person name="Lin L."/>
            <person name="Yin J."/>
            <person name="Geng J."/>
            <person name="Li G."/>
            <person name="Shi J."/>
            <person name="Liu J."/>
            <person name="Lv H."/>
            <person name="Li J."/>
            <person name="Wang J."/>
            <person name="Deng Y."/>
            <person name="Ran L."/>
            <person name="Shi X."/>
            <person name="Wang X."/>
            <person name="Wu Q."/>
            <person name="Li C."/>
            <person name="Ren X."/>
            <person name="Wang J."/>
            <person name="Wang X."/>
            <person name="Li D."/>
            <person name="Liu D."/>
            <person name="Zhang X."/>
            <person name="Ji Z."/>
            <person name="Zhao W."/>
            <person name="Sun Y."/>
            <person name="Zhang Z."/>
            <person name="Bao J."/>
            <person name="Han Y."/>
            <person name="Dong L."/>
            <person name="Ji J."/>
            <person name="Chen P."/>
            <person name="Wu S."/>
            <person name="Liu J."/>
            <person name="Xiao Y."/>
            <person name="Bu D."/>
            <person name="Tan J."/>
            <person name="Yang L."/>
            <person name="Ye C."/>
            <person name="Zhang J."/>
            <person name="Xu J."/>
            <person name="Zhou Y."/>
            <person name="Yu Y."/>
            <person name="Zhang B."/>
            <person name="Zhuang S."/>
            <person name="Wei H."/>
            <person name="Liu B."/>
            <person name="Lei M."/>
            <person name="Yu H."/>
            <person name="Li Y."/>
            <person name="Xu H."/>
            <person name="Wei S."/>
            <person name="He X."/>
            <person name="Fang L."/>
            <person name="Zhang Z."/>
            <person name="Zhang Y."/>
            <person name="Huang X."/>
            <person name="Su Z."/>
            <person name="Tong W."/>
            <person name="Li J."/>
            <person name="Tong Z."/>
            <person name="Li S."/>
            <person name="Ye J."/>
            <person name="Wang L."/>
            <person name="Fang L."/>
            <person name="Lei T."/>
            <person name="Chen C."/>
            <person name="Chen H."/>
            <person name="Xu Z."/>
            <person name="Li H."/>
            <person name="Huang H."/>
            <person name="Zhang F."/>
            <person name="Xu H."/>
            <person name="Li N."/>
            <person name="Zhao C."/>
            <person name="Li S."/>
            <person name="Dong L."/>
            <person name="Huang Y."/>
            <person name="Li L."/>
            <person name="Xi Y."/>
            <person name="Qi Q."/>
            <person name="Li W."/>
            <person name="Zhang B."/>
            <person name="Hu W."/>
            <person name="Zhang Y."/>
            <person name="Tian X."/>
            <person name="Jiao Y."/>
            <person name="Liang X."/>
            <person name="Jin J."/>
            <person name="Gao L."/>
            <person name="Zheng W."/>
            <person name="Hao B."/>
            <person name="Liu S."/>
            <person name="Wang W."/>
            <person name="Yuan L."/>
            <person name="Cao M."/>
            <person name="McDermott J."/>
            <person name="Samudrala R."/>
            <person name="Wang J."/>
            <person name="Wong G.K."/>
            <person name="Yang H."/>
        </authorList>
    </citation>
    <scope>NUCLEOTIDE SEQUENCE [LARGE SCALE GENOMIC DNA]</scope>
</reference>
<dbReference type="CDD" id="cd00107">
    <property type="entry name" value="Knot1"/>
    <property type="match status" value="1"/>
</dbReference>
<name>Q6H6Z5_ORYSJ</name>
<evidence type="ECO:0000313" key="5">
    <source>
        <dbReference type="EMBL" id="BAD25504.1"/>
    </source>
</evidence>
<dbReference type="PANTHER" id="PTHR33147:SF39">
    <property type="entry name" value="DRO1 PROTEIN-RELATED"/>
    <property type="match status" value="1"/>
</dbReference>
<evidence type="ECO:0000256" key="3">
    <source>
        <dbReference type="SAM" id="SignalP"/>
    </source>
</evidence>
<proteinExistence type="predicted"/>
<accession>A3A3M0</accession>
<dbReference type="PANTHER" id="PTHR33147">
    <property type="entry name" value="DEFENSIN-LIKE PROTEIN 1"/>
    <property type="match status" value="1"/>
</dbReference>
<dbReference type="PROSITE" id="PS00940">
    <property type="entry name" value="GAMMA_THIONIN"/>
    <property type="match status" value="1"/>
</dbReference>
<dbReference type="Pfam" id="PF00304">
    <property type="entry name" value="Gamma-thionin"/>
    <property type="match status" value="1"/>
</dbReference>
<protein>
    <recommendedName>
        <fullName evidence="4">Knottins-like domain-containing protein</fullName>
    </recommendedName>
</protein>
<dbReference type="Gene3D" id="3.30.30.10">
    <property type="entry name" value="Knottin, scorpion toxin-like"/>
    <property type="match status" value="1"/>
</dbReference>
<dbReference type="SMART" id="SM00505">
    <property type="entry name" value="Knot1"/>
    <property type="match status" value="1"/>
</dbReference>
<dbReference type="GO" id="GO:0006952">
    <property type="term" value="P:defense response"/>
    <property type="evidence" value="ECO:0007669"/>
    <property type="project" value="InterPro"/>
</dbReference>
<dbReference type="SUPFAM" id="SSF57095">
    <property type="entry name" value="Scorpion toxin-like"/>
    <property type="match status" value="1"/>
</dbReference>
<keyword evidence="2" id="KW-1015">Disulfide bond</keyword>
<evidence type="ECO:0000313" key="7">
    <source>
        <dbReference type="Proteomes" id="UP000000763"/>
    </source>
</evidence>
<evidence type="ECO:0000259" key="4">
    <source>
        <dbReference type="SMART" id="SM00505"/>
    </source>
</evidence>
<keyword evidence="1 3" id="KW-0732">Signal</keyword>
<dbReference type="Proteomes" id="UP000007752">
    <property type="component" value="Chromosome 2"/>
</dbReference>
<feature type="chain" id="PRO_5010141979" description="Knottins-like domain-containing protein" evidence="3">
    <location>
        <begin position="24"/>
        <end position="85"/>
    </location>
</feature>
<dbReference type="OrthoDB" id="683455at2759"/>
<gene>
    <name evidence="6" type="ORF">OsJ_05562</name>
    <name evidence="5" type="ORF">P0030G02.45</name>
</gene>
<feature type="domain" description="Knottins-like" evidence="4">
    <location>
        <begin position="26"/>
        <end position="71"/>
    </location>
</feature>
<reference evidence="7" key="4">
    <citation type="journal article" date="2008" name="Nucleic Acids Res.">
        <title>The rice annotation project database (RAP-DB): 2008 update.</title>
        <authorList>
            <consortium name="The rice annotation project (RAP)"/>
        </authorList>
    </citation>
    <scope>GENOME REANNOTATION</scope>
    <source>
        <strain evidence="7">cv. Nipponbare</strain>
    </source>
</reference>
<evidence type="ECO:0000256" key="1">
    <source>
        <dbReference type="ARBA" id="ARBA00022729"/>
    </source>
</evidence>
<dbReference type="AlphaFoldDB" id="Q6H6Z5"/>
<reference evidence="5" key="1">
    <citation type="submission" date="2002-03" db="EMBL/GenBank/DDBJ databases">
        <title>Oryza sativa nipponbare(GA3) genomic DNA, chromosome 2, PAC clone:P0030G02.</title>
        <authorList>
            <person name="Sasaki T."/>
            <person name="Matsumoto T."/>
            <person name="Yamamoto K."/>
        </authorList>
    </citation>
    <scope>NUCLEOTIDE SEQUENCE</scope>
</reference>
<dbReference type="EMBL" id="CM000139">
    <property type="protein sequence ID" value="EAZ21909.1"/>
    <property type="molecule type" value="Genomic_DNA"/>
</dbReference>
<evidence type="ECO:0000256" key="2">
    <source>
        <dbReference type="ARBA" id="ARBA00023157"/>
    </source>
</evidence>
<dbReference type="InterPro" id="IPR008176">
    <property type="entry name" value="Defensin_plant"/>
</dbReference>
<reference evidence="6" key="5">
    <citation type="submission" date="2008-12" db="EMBL/GenBank/DDBJ databases">
        <title>Improved gene annotation of the rice (Oryza sativa) genomes.</title>
        <authorList>
            <person name="Wang J."/>
            <person name="Li R."/>
            <person name="Fan W."/>
            <person name="Huang Q."/>
            <person name="Zhang J."/>
            <person name="Zhou Y."/>
            <person name="Hu Y."/>
            <person name="Zi S."/>
            <person name="Li J."/>
            <person name="Ni P."/>
            <person name="Zheng H."/>
            <person name="Zhang Y."/>
            <person name="Zhao M."/>
            <person name="Hao Q."/>
            <person name="McDermott J."/>
            <person name="Samudrala R."/>
            <person name="Kristiansen K."/>
            <person name="Wong G.K.-S."/>
        </authorList>
    </citation>
    <scope>NUCLEOTIDE SEQUENCE</scope>
</reference>
<reference evidence="7" key="2">
    <citation type="journal article" date="2005" name="Nature">
        <title>The map-based sequence of the rice genome.</title>
        <authorList>
            <consortium name="International rice genome sequencing project (IRGSP)"/>
            <person name="Matsumoto T."/>
            <person name="Wu J."/>
            <person name="Kanamori H."/>
            <person name="Katayose Y."/>
            <person name="Fujisawa M."/>
            <person name="Namiki N."/>
            <person name="Mizuno H."/>
            <person name="Yamamoto K."/>
            <person name="Antonio B.A."/>
            <person name="Baba T."/>
            <person name="Sakata K."/>
            <person name="Nagamura Y."/>
            <person name="Aoki H."/>
            <person name="Arikawa K."/>
            <person name="Arita K."/>
            <person name="Bito T."/>
            <person name="Chiden Y."/>
            <person name="Fujitsuka N."/>
            <person name="Fukunaka R."/>
            <person name="Hamada M."/>
            <person name="Harada C."/>
            <person name="Hayashi A."/>
            <person name="Hijishita S."/>
            <person name="Honda M."/>
            <person name="Hosokawa S."/>
            <person name="Ichikawa Y."/>
            <person name="Idonuma A."/>
            <person name="Iijima M."/>
            <person name="Ikeda M."/>
            <person name="Ikeno M."/>
            <person name="Ito K."/>
            <person name="Ito S."/>
            <person name="Ito T."/>
            <person name="Ito Y."/>
            <person name="Ito Y."/>
            <person name="Iwabuchi A."/>
            <person name="Kamiya K."/>
            <person name="Karasawa W."/>
            <person name="Kurita K."/>
            <person name="Katagiri S."/>
            <person name="Kikuta A."/>
            <person name="Kobayashi H."/>
            <person name="Kobayashi N."/>
            <person name="Machita K."/>
            <person name="Maehara T."/>
            <person name="Masukawa M."/>
            <person name="Mizubayashi T."/>
            <person name="Mukai Y."/>
            <person name="Nagasaki H."/>
            <person name="Nagata Y."/>
            <person name="Naito S."/>
            <person name="Nakashima M."/>
            <person name="Nakama Y."/>
            <person name="Nakamichi Y."/>
            <person name="Nakamura M."/>
            <person name="Meguro A."/>
            <person name="Negishi M."/>
            <person name="Ohta I."/>
            <person name="Ohta T."/>
            <person name="Okamoto M."/>
            <person name="Ono N."/>
            <person name="Saji S."/>
            <person name="Sakaguchi M."/>
            <person name="Sakai K."/>
            <person name="Shibata M."/>
            <person name="Shimokawa T."/>
            <person name="Song J."/>
            <person name="Takazaki Y."/>
            <person name="Terasawa K."/>
            <person name="Tsugane M."/>
            <person name="Tsuji K."/>
            <person name="Ueda S."/>
            <person name="Waki K."/>
            <person name="Yamagata H."/>
            <person name="Yamamoto M."/>
            <person name="Yamamoto S."/>
            <person name="Yamane H."/>
            <person name="Yoshiki S."/>
            <person name="Yoshihara R."/>
            <person name="Yukawa K."/>
            <person name="Zhong H."/>
            <person name="Yano M."/>
            <person name="Yuan Q."/>
            <person name="Ouyang S."/>
            <person name="Liu J."/>
            <person name="Jones K.M."/>
            <person name="Gansberger K."/>
            <person name="Moffat K."/>
            <person name="Hill J."/>
            <person name="Bera J."/>
            <person name="Fadrosh D."/>
            <person name="Jin S."/>
            <person name="Johri S."/>
            <person name="Kim M."/>
            <person name="Overton L."/>
            <person name="Reardon M."/>
            <person name="Tsitrin T."/>
            <person name="Vuong H."/>
            <person name="Weaver B."/>
            <person name="Ciecko A."/>
            <person name="Tallon L."/>
            <person name="Jackson J."/>
            <person name="Pai G."/>
            <person name="Aken S.V."/>
            <person name="Utterback T."/>
            <person name="Reidmuller S."/>
            <person name="Feldblyum T."/>
            <person name="Hsiao J."/>
            <person name="Zismann V."/>
            <person name="Iobst S."/>
            <person name="de Vazeille A.R."/>
            <person name="Buell C.R."/>
            <person name="Ying K."/>
            <person name="Li Y."/>
            <person name="Lu T."/>
            <person name="Huang Y."/>
            <person name="Zhao Q."/>
            <person name="Feng Q."/>
            <person name="Zhang L."/>
            <person name="Zhu J."/>
            <person name="Weng Q."/>
            <person name="Mu J."/>
            <person name="Lu Y."/>
            <person name="Fan D."/>
            <person name="Liu Y."/>
            <person name="Guan J."/>
            <person name="Zhang Y."/>
            <person name="Yu S."/>
            <person name="Liu X."/>
            <person name="Zhang Y."/>
            <person name="Hong G."/>
            <person name="Han B."/>
            <person name="Choisne N."/>
            <person name="Demange N."/>
            <person name="Orjeda G."/>
            <person name="Samain S."/>
            <person name="Cattolico L."/>
            <person name="Pelletier E."/>
            <person name="Couloux A."/>
            <person name="Segurens B."/>
            <person name="Wincker P."/>
            <person name="D'Hont A."/>
            <person name="Scarpelli C."/>
            <person name="Weissenbach J."/>
            <person name="Salanoubat M."/>
            <person name="Quetier F."/>
            <person name="Yu Y."/>
            <person name="Kim H.R."/>
            <person name="Rambo T."/>
            <person name="Currie J."/>
            <person name="Collura K."/>
            <person name="Luo M."/>
            <person name="Yang T."/>
            <person name="Ammiraju J.S.S."/>
            <person name="Engler F."/>
            <person name="Soderlund C."/>
            <person name="Wing R.A."/>
            <person name="Palmer L.E."/>
            <person name="de la Bastide M."/>
            <person name="Spiegel L."/>
            <person name="Nascimento L."/>
            <person name="Zutavern T."/>
            <person name="O'Shaughnessy A."/>
            <person name="Dike S."/>
            <person name="Dedhia N."/>
            <person name="Preston R."/>
            <person name="Balija V."/>
            <person name="McCombie W.R."/>
            <person name="Chow T."/>
            <person name="Chen H."/>
            <person name="Chung M."/>
            <person name="Chen C."/>
            <person name="Shaw J."/>
            <person name="Wu H."/>
            <person name="Hsiao K."/>
            <person name="Chao Y."/>
            <person name="Chu M."/>
            <person name="Cheng C."/>
            <person name="Hour A."/>
            <person name="Lee P."/>
            <person name="Lin S."/>
            <person name="Lin Y."/>
            <person name="Liou J."/>
            <person name="Liu S."/>
            <person name="Hsing Y."/>
            <person name="Raghuvanshi S."/>
            <person name="Mohanty A."/>
            <person name="Bharti A.K."/>
            <person name="Gaur A."/>
            <person name="Gupta V."/>
            <person name="Kumar D."/>
            <person name="Ravi V."/>
            <person name="Vij S."/>
            <person name="Kapur A."/>
            <person name="Khurana P."/>
            <person name="Khurana P."/>
            <person name="Khurana J.P."/>
            <person name="Tyagi A.K."/>
            <person name="Gaikwad K."/>
            <person name="Singh A."/>
            <person name="Dalal V."/>
            <person name="Srivastava S."/>
            <person name="Dixit A."/>
            <person name="Pal A.K."/>
            <person name="Ghazi I.A."/>
            <person name="Yadav M."/>
            <person name="Pandit A."/>
            <person name="Bhargava A."/>
            <person name="Sureshbabu K."/>
            <person name="Batra K."/>
            <person name="Sharma T.R."/>
            <person name="Mohapatra T."/>
            <person name="Singh N.K."/>
            <person name="Messing J."/>
            <person name="Nelson A.B."/>
            <person name="Fuks G."/>
            <person name="Kavchok S."/>
            <person name="Keizer G."/>
            <person name="Linton E."/>
            <person name="Llaca V."/>
            <person name="Song R."/>
            <person name="Tanyolac B."/>
            <person name="Young S."/>
            <person name="Ho-Il K."/>
            <person name="Hahn J.H."/>
            <person name="Sangsakoo G."/>
            <person name="Vanavichit A."/>
            <person name="de Mattos Luiz.A.T."/>
            <person name="Zimmer P.D."/>
            <person name="Malone G."/>
            <person name="Dellagostin O."/>
            <person name="de Oliveira A.C."/>
            <person name="Bevan M."/>
            <person name="Bancroft I."/>
            <person name="Minx P."/>
            <person name="Cordum H."/>
            <person name="Wilson R."/>
            <person name="Cheng Z."/>
            <person name="Jin W."/>
            <person name="Jiang J."/>
            <person name="Leong S.A."/>
            <person name="Iwama H."/>
            <person name="Gojobori T."/>
            <person name="Itoh T."/>
            <person name="Niimura Y."/>
            <person name="Fujii Y."/>
            <person name="Habara T."/>
            <person name="Sakai H."/>
            <person name="Sato Y."/>
            <person name="Wilson G."/>
            <person name="Kumar K."/>
            <person name="McCouch S."/>
            <person name="Juretic N."/>
            <person name="Hoen D."/>
            <person name="Wright S."/>
            <person name="Bruskiewich R."/>
            <person name="Bureau T."/>
            <person name="Miyao A."/>
            <person name="Hirochika H."/>
            <person name="Nishikawa T."/>
            <person name="Kadowaki K."/>
            <person name="Sugiura M."/>
            <person name="Burr B."/>
            <person name="Sasaki T."/>
        </authorList>
    </citation>
    <scope>NUCLEOTIDE SEQUENCE [LARGE SCALE GENOMIC DNA]</scope>
    <source>
        <strain evidence="7">cv. Nipponbare</strain>
    </source>
</reference>
<dbReference type="InterPro" id="IPR003614">
    <property type="entry name" value="Knottins"/>
</dbReference>
<dbReference type="Proteomes" id="UP000000763">
    <property type="component" value="Chromosome 2"/>
</dbReference>
<feature type="signal peptide" evidence="3">
    <location>
        <begin position="1"/>
        <end position="23"/>
    </location>
</feature>
<dbReference type="HOGENOM" id="CLU_161668_2_1_1"/>
<sequence length="85" mass="9029">MEAKVATTVLVLLLLTLGGEVAAAKMCHDRSQTFKGMCFRTSNCNTSCTNEGYTGGHCTTFRRRCVCTKECGGDSPPGDPPPARA</sequence>
<dbReference type="EMBL" id="AP004836">
    <property type="protein sequence ID" value="BAD25504.1"/>
    <property type="molecule type" value="Genomic_DNA"/>
</dbReference>